<reference evidence="3 4" key="1">
    <citation type="submission" date="2019-09" db="EMBL/GenBank/DDBJ databases">
        <title>Complete genome sequence of Arachidicoccus sp. B3-10 isolated from apple orchard soil.</title>
        <authorList>
            <person name="Kim H.S."/>
            <person name="Han K.-I."/>
            <person name="Suh M.K."/>
            <person name="Lee K.C."/>
            <person name="Eom M.K."/>
            <person name="Kim J.-S."/>
            <person name="Kang S.W."/>
            <person name="Sin Y."/>
            <person name="Lee J.-S."/>
        </authorList>
    </citation>
    <scope>NUCLEOTIDE SEQUENCE [LARGE SCALE GENOMIC DNA]</scope>
    <source>
        <strain evidence="3 4">B3-10</strain>
    </source>
</reference>
<name>A0A5P2G0S5_9BACT</name>
<comment type="subcellular location">
    <subcellularLocation>
        <location evidence="1">Secreted</location>
    </subcellularLocation>
</comment>
<dbReference type="SUPFAM" id="SSF63829">
    <property type="entry name" value="Calcium-dependent phosphotriesterase"/>
    <property type="match status" value="1"/>
</dbReference>
<dbReference type="GO" id="GO:0005576">
    <property type="term" value="C:extracellular region"/>
    <property type="evidence" value="ECO:0007669"/>
    <property type="project" value="UniProtKB-SubCell"/>
</dbReference>
<gene>
    <name evidence="3" type="ORF">E0W69_003240</name>
</gene>
<dbReference type="Proteomes" id="UP000292424">
    <property type="component" value="Chromosome"/>
</dbReference>
<evidence type="ECO:0000313" key="4">
    <source>
        <dbReference type="Proteomes" id="UP000292424"/>
    </source>
</evidence>
<keyword evidence="4" id="KW-1185">Reference proteome</keyword>
<evidence type="ECO:0000256" key="1">
    <source>
        <dbReference type="ARBA" id="ARBA00004613"/>
    </source>
</evidence>
<protein>
    <submittedName>
        <fullName evidence="3">Gluconolactonase</fullName>
    </submittedName>
</protein>
<dbReference type="EMBL" id="CP044016">
    <property type="protein sequence ID" value="QES87719.1"/>
    <property type="molecule type" value="Genomic_DNA"/>
</dbReference>
<dbReference type="PANTHER" id="PTHR10009:SF18">
    <property type="entry name" value="PROTEIN YELLOW-LIKE PROTEIN"/>
    <property type="match status" value="1"/>
</dbReference>
<organism evidence="3 4">
    <name type="scientific">Rhizosphaericola mali</name>
    <dbReference type="NCBI Taxonomy" id="2545455"/>
    <lineage>
        <taxon>Bacteria</taxon>
        <taxon>Pseudomonadati</taxon>
        <taxon>Bacteroidota</taxon>
        <taxon>Chitinophagia</taxon>
        <taxon>Chitinophagales</taxon>
        <taxon>Chitinophagaceae</taxon>
        <taxon>Rhizosphaericola</taxon>
    </lineage>
</organism>
<dbReference type="InterPro" id="IPR011042">
    <property type="entry name" value="6-blade_b-propeller_TolB-like"/>
</dbReference>
<proteinExistence type="predicted"/>
<dbReference type="InterPro" id="IPR017996">
    <property type="entry name" value="MRJP/yellow-related"/>
</dbReference>
<dbReference type="Pfam" id="PF03022">
    <property type="entry name" value="MRJP"/>
    <property type="match status" value="1"/>
</dbReference>
<dbReference type="Gene3D" id="2.120.10.30">
    <property type="entry name" value="TolB, C-terminal domain"/>
    <property type="match status" value="1"/>
</dbReference>
<dbReference type="AlphaFoldDB" id="A0A5P2G0S5"/>
<evidence type="ECO:0000256" key="2">
    <source>
        <dbReference type="ARBA" id="ARBA00022525"/>
    </source>
</evidence>
<dbReference type="OrthoDB" id="9797664at2"/>
<dbReference type="PANTHER" id="PTHR10009">
    <property type="entry name" value="PROTEIN YELLOW-RELATED"/>
    <property type="match status" value="1"/>
</dbReference>
<evidence type="ECO:0000313" key="3">
    <source>
        <dbReference type="EMBL" id="QES87719.1"/>
    </source>
</evidence>
<dbReference type="RefSeq" id="WP_131328606.1">
    <property type="nucleotide sequence ID" value="NZ_CP044016.1"/>
</dbReference>
<sequence length="376" mass="41493">MKKKVFGLFILATTLLGLRLQAQKLSPLPDKVSVVAAINSPNPDPSGIALSSSGRLFLGFPRHADNHTSFALAEYLDGKLIPFPSKEYVYPSLKPYTDWLVSPHGIFMDKNDVLWVLDDGKRAGIKEIPEGAGKVVGIDIKTKKIIASVPISKNVMSNETHLNDFRVDLTHGAKGTAYIANSGFGERYSLIVVDIASGKCREVLLNKPCVSPEPGFMAFLEMEPHVMDVKKQTFPIGGPDGITLSSDSKKLYWTAISSRKLYSISTDTLSNQSLEESAIEKAVTFEGEHPACDGMASDEQGNLYFGSFEQLSTIKRTPDGQYTLLAHDIRFAWQDGLAYHDGYLYMTLGQWNRLPGFNNGKDLRQPPYLVVKVKTK</sequence>
<dbReference type="KEGG" id="arac:E0W69_003240"/>
<keyword evidence="2" id="KW-0964">Secreted</keyword>
<accession>A0A5P2G0S5</accession>